<keyword evidence="4" id="KW-1015">Disulfide bond</keyword>
<protein>
    <submittedName>
        <fullName evidence="7">Protein RALF-like 32</fullName>
    </submittedName>
</protein>
<dbReference type="GO" id="GO:0005179">
    <property type="term" value="F:hormone activity"/>
    <property type="evidence" value="ECO:0007669"/>
    <property type="project" value="UniProtKB-KW"/>
</dbReference>
<evidence type="ECO:0000256" key="4">
    <source>
        <dbReference type="ARBA" id="ARBA00023157"/>
    </source>
</evidence>
<keyword evidence="2" id="KW-0372">Hormone</keyword>
<feature type="chain" id="PRO_5026865816" evidence="5">
    <location>
        <begin position="29"/>
        <end position="113"/>
    </location>
</feature>
<proteinExistence type="inferred from homology"/>
<evidence type="ECO:0000313" key="6">
    <source>
        <dbReference type="Proteomes" id="UP000504607"/>
    </source>
</evidence>
<organism evidence="6 7">
    <name type="scientific">Elaeis guineensis var. tenera</name>
    <name type="common">Oil palm</name>
    <dbReference type="NCBI Taxonomy" id="51953"/>
    <lineage>
        <taxon>Eukaryota</taxon>
        <taxon>Viridiplantae</taxon>
        <taxon>Streptophyta</taxon>
        <taxon>Embryophyta</taxon>
        <taxon>Tracheophyta</taxon>
        <taxon>Spermatophyta</taxon>
        <taxon>Magnoliopsida</taxon>
        <taxon>Liliopsida</taxon>
        <taxon>Arecaceae</taxon>
        <taxon>Arecoideae</taxon>
        <taxon>Cocoseae</taxon>
        <taxon>Elaeidinae</taxon>
        <taxon>Elaeis</taxon>
    </lineage>
</organism>
<comment type="similarity">
    <text evidence="1">Belongs to the plant rapid alkalinization factor (RALF) family.</text>
</comment>
<feature type="signal peptide" evidence="5">
    <location>
        <begin position="1"/>
        <end position="28"/>
    </location>
</feature>
<reference evidence="7" key="1">
    <citation type="submission" date="2025-08" db="UniProtKB">
        <authorList>
            <consortium name="RefSeq"/>
        </authorList>
    </citation>
    <scope>IDENTIFICATION</scope>
</reference>
<dbReference type="KEGG" id="egu:105035443"/>
<accession>A0A6I9QIY5</accession>
<gene>
    <name evidence="7" type="primary">LOC105035443</name>
</gene>
<dbReference type="Proteomes" id="UP000504607">
    <property type="component" value="Unplaced"/>
</dbReference>
<evidence type="ECO:0000256" key="5">
    <source>
        <dbReference type="SAM" id="SignalP"/>
    </source>
</evidence>
<dbReference type="PANTHER" id="PTHR33136:SF4">
    <property type="entry name" value="PROTEIN RALF-LIKE 32"/>
    <property type="match status" value="1"/>
</dbReference>
<dbReference type="RefSeq" id="XP_010909302.1">
    <property type="nucleotide sequence ID" value="XM_010911000.1"/>
</dbReference>
<keyword evidence="3 5" id="KW-0732">Signal</keyword>
<dbReference type="GO" id="GO:0009506">
    <property type="term" value="C:plasmodesma"/>
    <property type="evidence" value="ECO:0007669"/>
    <property type="project" value="TreeGrafter"/>
</dbReference>
<dbReference type="PANTHER" id="PTHR33136">
    <property type="entry name" value="RAPID ALKALINIZATION FACTOR-LIKE"/>
    <property type="match status" value="1"/>
</dbReference>
<evidence type="ECO:0000256" key="3">
    <source>
        <dbReference type="ARBA" id="ARBA00022729"/>
    </source>
</evidence>
<evidence type="ECO:0000256" key="1">
    <source>
        <dbReference type="ARBA" id="ARBA00009178"/>
    </source>
</evidence>
<dbReference type="AlphaFoldDB" id="A0A6I9QIY5"/>
<dbReference type="InterPro" id="IPR008801">
    <property type="entry name" value="RALF"/>
</dbReference>
<dbReference type="GeneID" id="105035443"/>
<dbReference type="Pfam" id="PF05498">
    <property type="entry name" value="RALF"/>
    <property type="match status" value="1"/>
</dbReference>
<dbReference type="OrthoDB" id="784274at2759"/>
<name>A0A6I9QIY5_ELAGV</name>
<keyword evidence="6" id="KW-1185">Reference proteome</keyword>
<dbReference type="InParanoid" id="A0A6I9QIY5"/>
<sequence>MKPKLSLLWLLSVVALLFTGFELSVSHGAEFKADSAMCNVSIVECQVLEEFLLDSEMNRRFLAQSSGIGYGSLNPDRPVCEPGRGQPYGRCLPPKSNPPHRGCEGIYHCRGGN</sequence>
<dbReference type="GO" id="GO:0019722">
    <property type="term" value="P:calcium-mediated signaling"/>
    <property type="evidence" value="ECO:0007669"/>
    <property type="project" value="TreeGrafter"/>
</dbReference>
<evidence type="ECO:0000313" key="7">
    <source>
        <dbReference type="RefSeq" id="XP_010909302.1"/>
    </source>
</evidence>
<evidence type="ECO:0000256" key="2">
    <source>
        <dbReference type="ARBA" id="ARBA00022702"/>
    </source>
</evidence>